<dbReference type="OrthoDB" id="6108017at2759"/>
<dbReference type="InterPro" id="IPR051567">
    <property type="entry name" value="Unconventional_Myosin_ATPase"/>
</dbReference>
<dbReference type="SUPFAM" id="SSF50729">
    <property type="entry name" value="PH domain-like"/>
    <property type="match status" value="1"/>
</dbReference>
<organism evidence="2 3">
    <name type="scientific">Fasciolopsis buskii</name>
    <dbReference type="NCBI Taxonomy" id="27845"/>
    <lineage>
        <taxon>Eukaryota</taxon>
        <taxon>Metazoa</taxon>
        <taxon>Spiralia</taxon>
        <taxon>Lophotrochozoa</taxon>
        <taxon>Platyhelminthes</taxon>
        <taxon>Trematoda</taxon>
        <taxon>Digenea</taxon>
        <taxon>Plagiorchiida</taxon>
        <taxon>Echinostomata</taxon>
        <taxon>Echinostomatoidea</taxon>
        <taxon>Fasciolidae</taxon>
        <taxon>Fasciolopsis</taxon>
    </lineage>
</organism>
<evidence type="ECO:0000313" key="3">
    <source>
        <dbReference type="Proteomes" id="UP000728185"/>
    </source>
</evidence>
<protein>
    <recommendedName>
        <fullName evidence="1">FERM domain-containing protein</fullName>
    </recommendedName>
</protein>
<reference evidence="2" key="1">
    <citation type="submission" date="2019-05" db="EMBL/GenBank/DDBJ databases">
        <title>Annotation for the trematode Fasciolopsis buski.</title>
        <authorList>
            <person name="Choi Y.-J."/>
        </authorList>
    </citation>
    <scope>NUCLEOTIDE SEQUENCE</scope>
    <source>
        <strain evidence="2">HT</strain>
        <tissue evidence="2">Whole worm</tissue>
    </source>
</reference>
<dbReference type="PANTHER" id="PTHR22692:SF33">
    <property type="entry name" value="MYOSIN"/>
    <property type="match status" value="1"/>
</dbReference>
<dbReference type="AlphaFoldDB" id="A0A8E0S395"/>
<dbReference type="InterPro" id="IPR011993">
    <property type="entry name" value="PH-like_dom_sf"/>
</dbReference>
<accession>A0A8E0S395</accession>
<gene>
    <name evidence="2" type="ORF">FBUS_08025</name>
</gene>
<keyword evidence="3" id="KW-1185">Reference proteome</keyword>
<evidence type="ECO:0000313" key="2">
    <source>
        <dbReference type="EMBL" id="KAA0199656.1"/>
    </source>
</evidence>
<dbReference type="Pfam" id="PF02174">
    <property type="entry name" value="IRS"/>
    <property type="match status" value="1"/>
</dbReference>
<dbReference type="PROSITE" id="PS50057">
    <property type="entry name" value="FERM_3"/>
    <property type="match status" value="1"/>
</dbReference>
<name>A0A8E0S395_9TREM</name>
<feature type="non-terminal residue" evidence="2">
    <location>
        <position position="1"/>
    </location>
</feature>
<dbReference type="Proteomes" id="UP000728185">
    <property type="component" value="Unassembled WGS sequence"/>
</dbReference>
<dbReference type="PANTHER" id="PTHR22692">
    <property type="entry name" value="MYOSIN VII, XV"/>
    <property type="match status" value="1"/>
</dbReference>
<feature type="domain" description="FERM" evidence="1">
    <location>
        <begin position="1"/>
        <end position="107"/>
    </location>
</feature>
<dbReference type="InterPro" id="IPR002404">
    <property type="entry name" value="IRS_PTB"/>
</dbReference>
<comment type="caution">
    <text evidence="2">The sequence shown here is derived from an EMBL/GenBank/DDBJ whole genome shotgun (WGS) entry which is preliminary data.</text>
</comment>
<evidence type="ECO:0000259" key="1">
    <source>
        <dbReference type="PROSITE" id="PS50057"/>
    </source>
</evidence>
<dbReference type="InterPro" id="IPR000299">
    <property type="entry name" value="FERM_domain"/>
</dbReference>
<dbReference type="EMBL" id="LUCM01000999">
    <property type="protein sequence ID" value="KAA0199656.1"/>
    <property type="molecule type" value="Genomic_DNA"/>
</dbReference>
<dbReference type="Gene3D" id="2.30.29.30">
    <property type="entry name" value="Pleckstrin-homology domain (PH domain)/Phosphotyrosine-binding domain (PTB)"/>
    <property type="match status" value="1"/>
</dbReference>
<proteinExistence type="predicted"/>
<sequence length="110" mass="12539">LFLKLLHELPTFGSAFFDVTQSRNPNFPERLILAINQKGILILDFQKKSILAKYPFANLVNWSYGARSISLWIGNHLNCATFNCETIMGHKIADLIQAYHKQSDVVETTQ</sequence>